<feature type="transmembrane region" description="Helical" evidence="5">
    <location>
        <begin position="12"/>
        <end position="30"/>
    </location>
</feature>
<accession>A0A494J1F4</accession>
<evidence type="ECO:0000256" key="5">
    <source>
        <dbReference type="SAM" id="Phobius"/>
    </source>
</evidence>
<keyword evidence="4 5" id="KW-0472">Membrane</keyword>
<evidence type="ECO:0000313" key="8">
    <source>
        <dbReference type="EMBL" id="STC97603.1"/>
    </source>
</evidence>
<evidence type="ECO:0000313" key="10">
    <source>
        <dbReference type="Proteomes" id="UP000254876"/>
    </source>
</evidence>
<evidence type="ECO:0000256" key="1">
    <source>
        <dbReference type="ARBA" id="ARBA00004141"/>
    </source>
</evidence>
<comment type="subcellular location">
    <subcellularLocation>
        <location evidence="1">Membrane</location>
        <topology evidence="1">Multi-pass membrane protein</topology>
    </subcellularLocation>
</comment>
<dbReference type="Pfam" id="PF05105">
    <property type="entry name" value="Phage_holin_4_1"/>
    <property type="match status" value="1"/>
</dbReference>
<dbReference type="Proteomes" id="UP000189738">
    <property type="component" value="Chromosome"/>
</dbReference>
<evidence type="ECO:0000313" key="9">
    <source>
        <dbReference type="Proteomes" id="UP000189738"/>
    </source>
</evidence>
<dbReference type="EMBL" id="CP014339">
    <property type="protein sequence ID" value="AQX52506.1"/>
    <property type="molecule type" value="Genomic_DNA"/>
</dbReference>
<feature type="transmembrane region" description="Helical" evidence="5">
    <location>
        <begin position="81"/>
        <end position="100"/>
    </location>
</feature>
<evidence type="ECO:0000256" key="3">
    <source>
        <dbReference type="ARBA" id="ARBA00022989"/>
    </source>
</evidence>
<reference evidence="8 10" key="3">
    <citation type="submission" date="2018-06" db="EMBL/GenBank/DDBJ databases">
        <authorList>
            <consortium name="Pathogen Informatics"/>
            <person name="Doyle S."/>
        </authorList>
    </citation>
    <scope>NUCLEOTIDE SEQUENCE [LARGE SCALE GENOMIC DNA]</scope>
    <source>
        <strain evidence="8 10">NCTC10588</strain>
    </source>
</reference>
<feature type="transmembrane region" description="Helical" evidence="5">
    <location>
        <begin position="51"/>
        <end position="69"/>
    </location>
</feature>
<proteinExistence type="predicted"/>
<reference evidence="7" key="2">
    <citation type="submission" date="2016-06" db="EMBL/GenBank/DDBJ databases">
        <authorList>
            <person name="Nicholson A.C."/>
        </authorList>
    </citation>
    <scope>NUCLEOTIDE SEQUENCE [LARGE SCALE GENOMIC DNA]</scope>
    <source>
        <strain evidence="7">E6809</strain>
    </source>
</reference>
<reference evidence="6 9" key="1">
    <citation type="submission" date="2016-02" db="EMBL/GenBank/DDBJ databases">
        <authorList>
            <person name="Nicholson A.C."/>
            <person name="Humrighouse B.W."/>
            <person name="Loparev V."/>
            <person name="Emery B."/>
            <person name="Graziano J."/>
            <person name="McQuiston J.R."/>
        </authorList>
    </citation>
    <scope>NUCLEOTIDE SEQUENCE [LARGE SCALE GENOMIC DNA]</scope>
    <source>
        <strain evidence="6 9">E6809</strain>
    </source>
</reference>
<dbReference type="GO" id="GO:0016020">
    <property type="term" value="C:membrane"/>
    <property type="evidence" value="ECO:0007669"/>
    <property type="project" value="UniProtKB-SubCell"/>
</dbReference>
<name>A0A494J1F4_9FLAO</name>
<dbReference type="RefSeq" id="WP_078691277.1">
    <property type="nucleotide sequence ID" value="NZ_CP014339.1"/>
</dbReference>
<dbReference type="InterPro" id="IPR006480">
    <property type="entry name" value="Phage_holin_4_1"/>
</dbReference>
<keyword evidence="2 5" id="KW-0812">Transmembrane</keyword>
<gene>
    <name evidence="6" type="ORF">AYC66_18285</name>
    <name evidence="7" type="ORF">BAY09_08250</name>
    <name evidence="8" type="ORF">NCTC10588_00948</name>
</gene>
<evidence type="ECO:0000256" key="4">
    <source>
        <dbReference type="ARBA" id="ARBA00023136"/>
    </source>
</evidence>
<protein>
    <submittedName>
        <fullName evidence="8">Toxin secretion/phage lysis holin</fullName>
    </submittedName>
</protein>
<evidence type="ECO:0000313" key="6">
    <source>
        <dbReference type="EMBL" id="AQX52506.1"/>
    </source>
</evidence>
<evidence type="ECO:0000256" key="2">
    <source>
        <dbReference type="ARBA" id="ARBA00022692"/>
    </source>
</evidence>
<dbReference type="Proteomes" id="UP000254876">
    <property type="component" value="Unassembled WGS sequence"/>
</dbReference>
<sequence length="143" mass="16437">MNNLLSYYPNVTLLIGLLILFSLDFVFGVWKATILGERRTSKGFRKTFNKFLQYGGSIIVGMVLLNIVGDKDSHFATQYSWLFGDLLLYIMIYIEVVSIFENMEAIGGDSDFVKYFIRPVRRMITFQLKNLLKDEAPDTANNN</sequence>
<dbReference type="AlphaFoldDB" id="A0A494J1F4"/>
<evidence type="ECO:0000313" key="7">
    <source>
        <dbReference type="EMBL" id="OPB47177.1"/>
    </source>
</evidence>
<dbReference type="EMBL" id="UFYD01000001">
    <property type="protein sequence ID" value="STC97603.1"/>
    <property type="molecule type" value="Genomic_DNA"/>
</dbReference>
<keyword evidence="3 5" id="KW-1133">Transmembrane helix</keyword>
<dbReference type="EMBL" id="MAHS01000016">
    <property type="protein sequence ID" value="OPB47177.1"/>
    <property type="molecule type" value="Genomic_DNA"/>
</dbReference>
<organism evidence="7">
    <name type="scientific">Elizabethkingia anophelis</name>
    <dbReference type="NCBI Taxonomy" id="1117645"/>
    <lineage>
        <taxon>Bacteria</taxon>
        <taxon>Pseudomonadati</taxon>
        <taxon>Bacteroidota</taxon>
        <taxon>Flavobacteriia</taxon>
        <taxon>Flavobacteriales</taxon>
        <taxon>Weeksellaceae</taxon>
        <taxon>Elizabethkingia</taxon>
    </lineage>
</organism>